<sequence>MNKIEEITKTLQTEIDDSKIISQLTELYQVYLQEKNENHGFINNYLINLNLPLILCKSIKQNFSQINQNWFIAYQLSCFLLDIILSSNNTNLNDFQMNIIIDSHLILLKRLQKNYLLKKESIINLETTKDEYLNVIRLILNNFKKIIQYSTKIVYLLLKSPWFLQLFITDNKEFSLLLIEFFIVCINLSPESFDRLKHSLKIDILDELIYHLSIMNNSEMIQKIIKSLVVLLIKIPGLSKTIVKRYRGIQLLLMKWLNQFTNKSNGVVSTKVSMETTQTILDKNEACRLLLTQLIDLINESQIPTAKEKKSEMIVNRKKTLENKNIDVRQAAIIIQSNWRGYSDRKKIKRMNESIGLLQRHFREHQLKKLENEQQVQLEKDFQIMITMNRHKRYREKLETEIKLWSSLPGCLVENEWNKERELAAIFIQRHYRGYCARKYLKNQRDYLKRDKAARTIQLNFRKYLSRLECASSGKTVFKIDPTENNLINNKKLEITIKEVLREHRKWCETHQQSMRLINQLEDVHKETQIKIGQYRRDYQVNSIKSQTRQVTLTRMKIDADLLLNEFTEEDKQLKNEIKHKKTTTLNEIVDKHIENSDLTNAFSQFTCRVQPLARLAQMEHHDRMTRMNLNKSWWNIFMDEWRKKQDEYIQSHNKNFSDLTDTDVTNQNVDSYDLSWLPDRFIEELERRDIFQR</sequence>
<dbReference type="WBParaSite" id="SRDH1_44230.5">
    <property type="protein sequence ID" value="SRDH1_44230.5"/>
    <property type="gene ID" value="SRDH1_44230"/>
</dbReference>
<evidence type="ECO:0000313" key="1">
    <source>
        <dbReference type="Proteomes" id="UP000050792"/>
    </source>
</evidence>
<dbReference type="PANTHER" id="PTHR15673:SF2">
    <property type="entry name" value="IQ CALMODULIN-BINDING MOTIF-CONTAINING PROTEIN 1"/>
    <property type="match status" value="1"/>
</dbReference>
<dbReference type="GO" id="GO:0005516">
    <property type="term" value="F:calmodulin binding"/>
    <property type="evidence" value="ECO:0007669"/>
    <property type="project" value="InterPro"/>
</dbReference>
<name>A0AA85FE81_9TREM</name>
<accession>A0AA85FE81</accession>
<dbReference type="Pfam" id="PF00612">
    <property type="entry name" value="IQ"/>
    <property type="match status" value="2"/>
</dbReference>
<dbReference type="InterPro" id="IPR028765">
    <property type="entry name" value="IQCB1"/>
</dbReference>
<dbReference type="CDD" id="cd23767">
    <property type="entry name" value="IQCD"/>
    <property type="match status" value="2"/>
</dbReference>
<dbReference type="WBParaSite" id="SRDH1_44230.3">
    <property type="protein sequence ID" value="SRDH1_44230.3"/>
    <property type="gene ID" value="SRDH1_44230"/>
</dbReference>
<keyword evidence="1" id="KW-1185">Reference proteome</keyword>
<dbReference type="Gene3D" id="1.20.5.190">
    <property type="match status" value="2"/>
</dbReference>
<dbReference type="SMART" id="SM00015">
    <property type="entry name" value="IQ"/>
    <property type="match status" value="3"/>
</dbReference>
<dbReference type="PANTHER" id="PTHR15673">
    <property type="entry name" value="IQ CALMODULIN-BINDING MOTIF CONTAINING PROTEIN 1"/>
    <property type="match status" value="1"/>
</dbReference>
<evidence type="ECO:0000313" key="2">
    <source>
        <dbReference type="WBParaSite" id="SRDH1_44230.2"/>
    </source>
</evidence>
<evidence type="ECO:0000313" key="4">
    <source>
        <dbReference type="WBParaSite" id="SRDH1_44230.5"/>
    </source>
</evidence>
<dbReference type="GO" id="GO:0060271">
    <property type="term" value="P:cilium assembly"/>
    <property type="evidence" value="ECO:0007669"/>
    <property type="project" value="InterPro"/>
</dbReference>
<dbReference type="WBParaSite" id="SRDH1_44230.2">
    <property type="protein sequence ID" value="SRDH1_44230.2"/>
    <property type="gene ID" value="SRDH1_44230"/>
</dbReference>
<reference evidence="1" key="1">
    <citation type="submission" date="2022-06" db="EMBL/GenBank/DDBJ databases">
        <authorList>
            <person name="Berger JAMES D."/>
            <person name="Berger JAMES D."/>
        </authorList>
    </citation>
    <scope>NUCLEOTIDE SEQUENCE [LARGE SCALE GENOMIC DNA]</scope>
</reference>
<dbReference type="WBParaSite" id="SRDH1_44230.7">
    <property type="protein sequence ID" value="SRDH1_44230.7"/>
    <property type="gene ID" value="SRDH1_44230"/>
</dbReference>
<dbReference type="Proteomes" id="UP000050792">
    <property type="component" value="Unassembled WGS sequence"/>
</dbReference>
<dbReference type="PROSITE" id="PS50096">
    <property type="entry name" value="IQ"/>
    <property type="match status" value="2"/>
</dbReference>
<evidence type="ECO:0008006" key="5">
    <source>
        <dbReference type="Google" id="ProtNLM"/>
    </source>
</evidence>
<reference evidence="2 3" key="2">
    <citation type="submission" date="2023-11" db="UniProtKB">
        <authorList>
            <consortium name="WormBaseParasite"/>
        </authorList>
    </citation>
    <scope>IDENTIFICATION</scope>
</reference>
<dbReference type="WBParaSite" id="SRDH1_44230.4">
    <property type="protein sequence ID" value="SRDH1_44230.4"/>
    <property type="gene ID" value="SRDH1_44230"/>
</dbReference>
<organism evidence="1 4">
    <name type="scientific">Schistosoma rodhaini</name>
    <dbReference type="NCBI Taxonomy" id="6188"/>
    <lineage>
        <taxon>Eukaryota</taxon>
        <taxon>Metazoa</taxon>
        <taxon>Spiralia</taxon>
        <taxon>Lophotrochozoa</taxon>
        <taxon>Platyhelminthes</taxon>
        <taxon>Trematoda</taxon>
        <taxon>Digenea</taxon>
        <taxon>Strigeidida</taxon>
        <taxon>Schistosomatoidea</taxon>
        <taxon>Schistosomatidae</taxon>
        <taxon>Schistosoma</taxon>
    </lineage>
</organism>
<dbReference type="InterPro" id="IPR000048">
    <property type="entry name" value="IQ_motif_EF-hand-BS"/>
</dbReference>
<protein>
    <recommendedName>
        <fullName evidence="5">IQ calmodulin-binding motif-containing protein 1</fullName>
    </recommendedName>
</protein>
<dbReference type="WBParaSite" id="SRDH1_44230.6">
    <property type="protein sequence ID" value="SRDH1_44230.6"/>
    <property type="gene ID" value="SRDH1_44230"/>
</dbReference>
<proteinExistence type="predicted"/>
<evidence type="ECO:0000313" key="3">
    <source>
        <dbReference type="WBParaSite" id="SRDH1_44230.3"/>
    </source>
</evidence>
<dbReference type="GO" id="GO:0005929">
    <property type="term" value="C:cilium"/>
    <property type="evidence" value="ECO:0007669"/>
    <property type="project" value="TreeGrafter"/>
</dbReference>
<dbReference type="AlphaFoldDB" id="A0AA85FE81"/>